<evidence type="ECO:0000313" key="3">
    <source>
        <dbReference type="Proteomes" id="UP000549971"/>
    </source>
</evidence>
<dbReference type="InterPro" id="IPR012338">
    <property type="entry name" value="Beta-lactam/transpept-like"/>
</dbReference>
<evidence type="ECO:0000313" key="2">
    <source>
        <dbReference type="EMBL" id="MBB5841246.1"/>
    </source>
</evidence>
<comment type="caution">
    <text evidence="2">The sequence shown here is derived from an EMBL/GenBank/DDBJ whole genome shotgun (WGS) entry which is preliminary data.</text>
</comment>
<protein>
    <submittedName>
        <fullName evidence="2">CubicO group peptidase (Beta-lactamase class C family)</fullName>
    </submittedName>
</protein>
<dbReference type="SUPFAM" id="SSF56601">
    <property type="entry name" value="beta-lactamase/transpeptidase-like"/>
    <property type="match status" value="1"/>
</dbReference>
<dbReference type="RefSeq" id="WP_184804296.1">
    <property type="nucleotide sequence ID" value="NZ_JACHMY010000001.1"/>
</dbReference>
<gene>
    <name evidence="2" type="ORF">HDA39_007980</name>
</gene>
<feature type="domain" description="Beta-lactamase-related" evidence="1">
    <location>
        <begin position="16"/>
        <end position="362"/>
    </location>
</feature>
<dbReference type="Pfam" id="PF00144">
    <property type="entry name" value="Beta-lactamase"/>
    <property type="match status" value="1"/>
</dbReference>
<organism evidence="2 3">
    <name type="scientific">Kribbella italica</name>
    <dbReference type="NCBI Taxonomy" id="1540520"/>
    <lineage>
        <taxon>Bacteria</taxon>
        <taxon>Bacillati</taxon>
        <taxon>Actinomycetota</taxon>
        <taxon>Actinomycetes</taxon>
        <taxon>Propionibacteriales</taxon>
        <taxon>Kribbellaceae</taxon>
        <taxon>Kribbella</taxon>
    </lineage>
</organism>
<sequence length="374" mass="39622">MTVFRSVVDSVEKLVLAGEVPGAVVGVADGERQWIHAAGLDRPGGDALRPDAVFRISSMTKPLTAALTLRLVDDGVLALDDSIHRWLPELSGQRVLRQLDGPLDDTVPADKAPTVEDLLLMRLGFGFAFEVDSPPIAEKAFAAGLGMGPPTPSSIPHAPDEWVRRFAELPLMEQPGRHWRYEFSYAVLGVLLARAAGAALPTLFDERIFTPLGMNDTGFAVPAHARDRLIPCFTDGTAVFDDVPDSDWLAAPAFPHAGGGLVSTAADYLTFATSLSTGHQSLGDTQAVDRLTAEQRSGPSAQIFLDGEGWGYGVQVRSAGPGIPARYGWGGGLGTLWYAYPDHGISAVLMTQHLPPSPATVAALADPLDAALST</sequence>
<reference evidence="2 3" key="1">
    <citation type="submission" date="2020-08" db="EMBL/GenBank/DDBJ databases">
        <title>Sequencing the genomes of 1000 actinobacteria strains.</title>
        <authorList>
            <person name="Klenk H.-P."/>
        </authorList>
    </citation>
    <scope>NUCLEOTIDE SEQUENCE [LARGE SCALE GENOMIC DNA]</scope>
    <source>
        <strain evidence="2 3">DSM 28967</strain>
    </source>
</reference>
<accession>A0A7W9MYK4</accession>
<evidence type="ECO:0000259" key="1">
    <source>
        <dbReference type="Pfam" id="PF00144"/>
    </source>
</evidence>
<dbReference type="InterPro" id="IPR050789">
    <property type="entry name" value="Diverse_Enzym_Activities"/>
</dbReference>
<dbReference type="Proteomes" id="UP000549971">
    <property type="component" value="Unassembled WGS sequence"/>
</dbReference>
<dbReference type="EMBL" id="JACHMY010000001">
    <property type="protein sequence ID" value="MBB5841246.1"/>
    <property type="molecule type" value="Genomic_DNA"/>
</dbReference>
<keyword evidence="3" id="KW-1185">Reference proteome</keyword>
<dbReference type="PANTHER" id="PTHR43283">
    <property type="entry name" value="BETA-LACTAMASE-RELATED"/>
    <property type="match status" value="1"/>
</dbReference>
<proteinExistence type="predicted"/>
<dbReference type="Gene3D" id="3.40.710.10">
    <property type="entry name" value="DD-peptidase/beta-lactamase superfamily"/>
    <property type="match status" value="1"/>
</dbReference>
<dbReference type="PANTHER" id="PTHR43283:SF3">
    <property type="entry name" value="BETA-LACTAMASE FAMILY PROTEIN (AFU_ORTHOLOGUE AFUA_5G07500)"/>
    <property type="match status" value="1"/>
</dbReference>
<dbReference type="InterPro" id="IPR001466">
    <property type="entry name" value="Beta-lactam-related"/>
</dbReference>
<name>A0A7W9MYK4_9ACTN</name>
<dbReference type="AlphaFoldDB" id="A0A7W9MYK4"/>